<evidence type="ECO:0000313" key="1">
    <source>
        <dbReference type="EMBL" id="CAL5130475.1"/>
    </source>
</evidence>
<sequence length="309" mass="35377">MDAPTQTQPKPSPRNCPHSRLFKQQSQKRVPKHTYSLRNKKNCLKETPARTAVRHRFFTVQYATLWNRLPQHICSASNKFTFKAPRSRYLTPSNVRRLFCINCTDDDLYERGPGFCLRSWFGLLVVPPAFDEVFTIPTYSVLIVRQIAIEITCCWPKLFVQYVLNANLLLFCPSFDAIDEDPPGFSGIDRIPYLKSGSSFTDRAPQRQTIVGEETTTFKKQAKKLEVTSSARRSDILCDSNTVTPIILQDVCQQLHAMYSPKSCQEYYNMLTNGQVGNNKGHPEKFCAHIWCSLEFQGSETKVCVNSRL</sequence>
<comment type="caution">
    <text evidence="1">The sequence shown here is derived from an EMBL/GenBank/DDBJ whole genome shotgun (WGS) entry which is preliminary data.</text>
</comment>
<accession>A0AAV2SZS0</accession>
<organism evidence="1 2">
    <name type="scientific">Calicophoron daubneyi</name>
    <name type="common">Rumen fluke</name>
    <name type="synonym">Paramphistomum daubneyi</name>
    <dbReference type="NCBI Taxonomy" id="300641"/>
    <lineage>
        <taxon>Eukaryota</taxon>
        <taxon>Metazoa</taxon>
        <taxon>Spiralia</taxon>
        <taxon>Lophotrochozoa</taxon>
        <taxon>Platyhelminthes</taxon>
        <taxon>Trematoda</taxon>
        <taxon>Digenea</taxon>
        <taxon>Plagiorchiida</taxon>
        <taxon>Pronocephalata</taxon>
        <taxon>Paramphistomoidea</taxon>
        <taxon>Paramphistomidae</taxon>
        <taxon>Calicophoron</taxon>
    </lineage>
</organism>
<gene>
    <name evidence="1" type="ORF">CDAUBV1_LOCUS2546</name>
</gene>
<reference evidence="1" key="1">
    <citation type="submission" date="2024-06" db="EMBL/GenBank/DDBJ databases">
        <authorList>
            <person name="Liu X."/>
            <person name="Lenzi L."/>
            <person name="Haldenby T S."/>
            <person name="Uol C."/>
        </authorList>
    </citation>
    <scope>NUCLEOTIDE SEQUENCE</scope>
</reference>
<dbReference type="AlphaFoldDB" id="A0AAV2SZS0"/>
<name>A0AAV2SZS0_CALDB</name>
<protein>
    <submittedName>
        <fullName evidence="1">Uncharacterized protein</fullName>
    </submittedName>
</protein>
<proteinExistence type="predicted"/>
<dbReference type="EMBL" id="CAXLJL010000068">
    <property type="protein sequence ID" value="CAL5130475.1"/>
    <property type="molecule type" value="Genomic_DNA"/>
</dbReference>
<evidence type="ECO:0000313" key="2">
    <source>
        <dbReference type="Proteomes" id="UP001497525"/>
    </source>
</evidence>
<dbReference type="Proteomes" id="UP001497525">
    <property type="component" value="Unassembled WGS sequence"/>
</dbReference>